<evidence type="ECO:0000256" key="1">
    <source>
        <dbReference type="ARBA" id="ARBA00023015"/>
    </source>
</evidence>
<evidence type="ECO:0000313" key="5">
    <source>
        <dbReference type="EMBL" id="MFC5379359.1"/>
    </source>
</evidence>
<evidence type="ECO:0000256" key="3">
    <source>
        <dbReference type="ARBA" id="ARBA00023163"/>
    </source>
</evidence>
<evidence type="ECO:0000256" key="2">
    <source>
        <dbReference type="ARBA" id="ARBA00023125"/>
    </source>
</evidence>
<keyword evidence="3" id="KW-0804">Transcription</keyword>
<dbReference type="PANTHER" id="PTHR44688">
    <property type="entry name" value="DNA-BINDING TRANSCRIPTIONAL ACTIVATOR DEVR_DOSR"/>
    <property type="match status" value="1"/>
</dbReference>
<dbReference type="RefSeq" id="WP_340266515.1">
    <property type="nucleotide sequence ID" value="NZ_JBBEOG010000001.1"/>
</dbReference>
<organism evidence="5 6">
    <name type="scientific">Aquipuribacter nitratireducens</name>
    <dbReference type="NCBI Taxonomy" id="650104"/>
    <lineage>
        <taxon>Bacteria</taxon>
        <taxon>Bacillati</taxon>
        <taxon>Actinomycetota</taxon>
        <taxon>Actinomycetes</taxon>
        <taxon>Micrococcales</taxon>
        <taxon>Intrasporangiaceae</taxon>
        <taxon>Aquipuribacter</taxon>
    </lineage>
</organism>
<accession>A0ABW0GHX4</accession>
<dbReference type="SMART" id="SM00421">
    <property type="entry name" value="HTH_LUXR"/>
    <property type="match status" value="1"/>
</dbReference>
<dbReference type="EMBL" id="JBHSLD010000001">
    <property type="protein sequence ID" value="MFC5379359.1"/>
    <property type="molecule type" value="Genomic_DNA"/>
</dbReference>
<dbReference type="InterPro" id="IPR000792">
    <property type="entry name" value="Tscrpt_reg_LuxR_C"/>
</dbReference>
<evidence type="ECO:0000259" key="4">
    <source>
        <dbReference type="PROSITE" id="PS50043"/>
    </source>
</evidence>
<keyword evidence="2" id="KW-0238">DNA-binding</keyword>
<dbReference type="SUPFAM" id="SSF46894">
    <property type="entry name" value="C-terminal effector domain of the bipartite response regulators"/>
    <property type="match status" value="1"/>
</dbReference>
<reference evidence="6" key="1">
    <citation type="journal article" date="2019" name="Int. J. Syst. Evol. Microbiol.">
        <title>The Global Catalogue of Microorganisms (GCM) 10K type strain sequencing project: providing services to taxonomists for standard genome sequencing and annotation.</title>
        <authorList>
            <consortium name="The Broad Institute Genomics Platform"/>
            <consortium name="The Broad Institute Genome Sequencing Center for Infectious Disease"/>
            <person name="Wu L."/>
            <person name="Ma J."/>
        </authorList>
    </citation>
    <scope>NUCLEOTIDE SEQUENCE [LARGE SCALE GENOMIC DNA]</scope>
    <source>
        <strain evidence="6">CCUG 43114</strain>
    </source>
</reference>
<dbReference type="PRINTS" id="PR00038">
    <property type="entry name" value="HTHLUXR"/>
</dbReference>
<dbReference type="InterPro" id="IPR029016">
    <property type="entry name" value="GAF-like_dom_sf"/>
</dbReference>
<evidence type="ECO:0000313" key="6">
    <source>
        <dbReference type="Proteomes" id="UP001596122"/>
    </source>
</evidence>
<feature type="domain" description="HTH luxR-type" evidence="4">
    <location>
        <begin position="293"/>
        <end position="359"/>
    </location>
</feature>
<dbReference type="InterPro" id="IPR016032">
    <property type="entry name" value="Sig_transdc_resp-reg_C-effctor"/>
</dbReference>
<keyword evidence="6" id="KW-1185">Reference proteome</keyword>
<dbReference type="CDD" id="cd06170">
    <property type="entry name" value="LuxR_C_like"/>
    <property type="match status" value="1"/>
</dbReference>
<dbReference type="Gene3D" id="1.10.10.10">
    <property type="entry name" value="Winged helix-like DNA-binding domain superfamily/Winged helix DNA-binding domain"/>
    <property type="match status" value="1"/>
</dbReference>
<gene>
    <name evidence="5" type="ORF">ACFPJ6_01010</name>
</gene>
<sequence length="372" mass="40389">MTTGLAAQRVLRDVEVVARAGLDLETFLSEALESLSRALPYVGACVGTVDPATHLLTGTYKFGDLRGRDELDHEWGLLEYGQADTTSFRDLARAEDPAVAVSAVRRDEPEATRRVQEFMTPYYGYSDELRVIARDRQQVWAGLALFRDPTGGDFDADDVALARALSPALSAGIRGGLLARTADETLRGTAGPAVIVIGPDGHVKQYSHGAAERVADLLGTITTPEADGMISSLVGASRRFAQGLVDLPPRARVRSRSGMWHVLHASPMCGPDGAVGDVVVTIDEARPPEIVPLVVSAFGLTPRERDVTQLVLRGMDTKEIGTSLHLSSWTVQDHLKAVFDKAGVRSRRELIARIYFDQYVPRMRTEASEAWG</sequence>
<dbReference type="Pfam" id="PF00196">
    <property type="entry name" value="GerE"/>
    <property type="match status" value="1"/>
</dbReference>
<dbReference type="Gene3D" id="3.30.450.40">
    <property type="match status" value="1"/>
</dbReference>
<protein>
    <submittedName>
        <fullName evidence="5">LuxR C-terminal-related transcriptional regulator</fullName>
    </submittedName>
</protein>
<dbReference type="Proteomes" id="UP001596122">
    <property type="component" value="Unassembled WGS sequence"/>
</dbReference>
<dbReference type="PROSITE" id="PS00622">
    <property type="entry name" value="HTH_LUXR_1"/>
    <property type="match status" value="1"/>
</dbReference>
<dbReference type="PANTHER" id="PTHR44688:SF16">
    <property type="entry name" value="DNA-BINDING TRANSCRIPTIONAL ACTIVATOR DEVR_DOSR"/>
    <property type="match status" value="1"/>
</dbReference>
<dbReference type="PROSITE" id="PS50043">
    <property type="entry name" value="HTH_LUXR_2"/>
    <property type="match status" value="1"/>
</dbReference>
<comment type="caution">
    <text evidence="5">The sequence shown here is derived from an EMBL/GenBank/DDBJ whole genome shotgun (WGS) entry which is preliminary data.</text>
</comment>
<proteinExistence type="predicted"/>
<dbReference type="InterPro" id="IPR036388">
    <property type="entry name" value="WH-like_DNA-bd_sf"/>
</dbReference>
<name>A0ABW0GHX4_9MICO</name>
<keyword evidence="1" id="KW-0805">Transcription regulation</keyword>